<dbReference type="GeneID" id="19952837"/>
<dbReference type="VEuPathDB" id="FungiDB:SDRG_12110"/>
<dbReference type="PANTHER" id="PTHR24113:SF12">
    <property type="entry name" value="RAN GTPASE-ACTIVATING PROTEIN 1"/>
    <property type="match status" value="1"/>
</dbReference>
<dbReference type="InterPro" id="IPR001611">
    <property type="entry name" value="Leu-rich_rpt"/>
</dbReference>
<dbReference type="InParanoid" id="T0Q9U6"/>
<dbReference type="RefSeq" id="XP_008616392.1">
    <property type="nucleotide sequence ID" value="XM_008618170.1"/>
</dbReference>
<dbReference type="STRING" id="1156394.T0Q9U6"/>
<proteinExistence type="predicted"/>
<protein>
    <submittedName>
        <fullName evidence="4">Uncharacterized protein</fullName>
    </submittedName>
</protein>
<dbReference type="GO" id="GO:0048471">
    <property type="term" value="C:perinuclear region of cytoplasm"/>
    <property type="evidence" value="ECO:0007669"/>
    <property type="project" value="TreeGrafter"/>
</dbReference>
<dbReference type="GO" id="GO:0005634">
    <property type="term" value="C:nucleus"/>
    <property type="evidence" value="ECO:0007669"/>
    <property type="project" value="TreeGrafter"/>
</dbReference>
<accession>T0Q9U6</accession>
<keyword evidence="3" id="KW-0677">Repeat</keyword>
<dbReference type="GO" id="GO:0005096">
    <property type="term" value="F:GTPase activator activity"/>
    <property type="evidence" value="ECO:0007669"/>
    <property type="project" value="UniProtKB-KW"/>
</dbReference>
<evidence type="ECO:0000256" key="1">
    <source>
        <dbReference type="ARBA" id="ARBA00022468"/>
    </source>
</evidence>
<dbReference type="OMA" id="QCDTRAG"/>
<dbReference type="GO" id="GO:0005829">
    <property type="term" value="C:cytosol"/>
    <property type="evidence" value="ECO:0007669"/>
    <property type="project" value="TreeGrafter"/>
</dbReference>
<dbReference type="GO" id="GO:0006913">
    <property type="term" value="P:nucleocytoplasmic transport"/>
    <property type="evidence" value="ECO:0007669"/>
    <property type="project" value="TreeGrafter"/>
</dbReference>
<name>T0Q9U6_SAPDV</name>
<keyword evidence="5" id="KW-1185">Reference proteome</keyword>
<dbReference type="Gene3D" id="3.80.10.10">
    <property type="entry name" value="Ribonuclease Inhibitor"/>
    <property type="match status" value="2"/>
</dbReference>
<evidence type="ECO:0000313" key="4">
    <source>
        <dbReference type="EMBL" id="EQC30260.1"/>
    </source>
</evidence>
<organism evidence="4 5">
    <name type="scientific">Saprolegnia diclina (strain VS20)</name>
    <dbReference type="NCBI Taxonomy" id="1156394"/>
    <lineage>
        <taxon>Eukaryota</taxon>
        <taxon>Sar</taxon>
        <taxon>Stramenopiles</taxon>
        <taxon>Oomycota</taxon>
        <taxon>Saprolegniomycetes</taxon>
        <taxon>Saprolegniales</taxon>
        <taxon>Saprolegniaceae</taxon>
        <taxon>Saprolegnia</taxon>
    </lineage>
</organism>
<evidence type="ECO:0000256" key="2">
    <source>
        <dbReference type="ARBA" id="ARBA00022614"/>
    </source>
</evidence>
<keyword evidence="2" id="KW-0433">Leucine-rich repeat</keyword>
<dbReference type="GO" id="GO:0031267">
    <property type="term" value="F:small GTPase binding"/>
    <property type="evidence" value="ECO:0007669"/>
    <property type="project" value="TreeGrafter"/>
</dbReference>
<sequence length="519" mass="55980">MAERLSLELLELIASSVADQKTMAALLDALPLSLLSPALVGVRRLLALQPAGDVWPTLGATAQMRDRPTLAALHTCISLYPMVRVYDLSLALPLCPTTRVELVQIATPQALDAALDLWHAAISSLHVSVWEKRLEGRWSSLDTARLASALPHLPHLRELHLSWGDRTDGLDAVLDAIVAAKITSLEINMGRDVMYWSAHRVDRLLMWLETRPVRDVHLTRVSLAPTLHGEVVQALNACNHLRSLRLHDHLLVHSILSSRAAWPAVLTSLTAVVHLTGDDTGRLADASTLQRLELTADEYTALGGAAVLEAAAKLPSLRYFKLDCRVRATTPMPPSAHLDLMALVPRLVDLCLVNTQLGDEGLLALASALPRCTRLQRLVLVQQGCTDVGAAALAAHLPPALETLDLSNNAIGCDGASALASAIRAHLKVLRLGFNRIGLRGAIAFSQVLRTTAHMTWLGLQVNPIGADGVLALVTALAQCDTRAGPVFLQGTLAKDKREKDACMQAVANLPEPKWCCLT</sequence>
<reference evidence="4 5" key="1">
    <citation type="submission" date="2012-04" db="EMBL/GenBank/DDBJ databases">
        <title>The Genome Sequence of Saprolegnia declina VS20.</title>
        <authorList>
            <consortium name="The Broad Institute Genome Sequencing Platform"/>
            <person name="Russ C."/>
            <person name="Nusbaum C."/>
            <person name="Tyler B."/>
            <person name="van West P."/>
            <person name="Dieguez-Uribeondo J."/>
            <person name="de Bruijn I."/>
            <person name="Tripathy S."/>
            <person name="Jiang R."/>
            <person name="Young S.K."/>
            <person name="Zeng Q."/>
            <person name="Gargeya S."/>
            <person name="Fitzgerald M."/>
            <person name="Haas B."/>
            <person name="Abouelleil A."/>
            <person name="Alvarado L."/>
            <person name="Arachchi H.M."/>
            <person name="Berlin A."/>
            <person name="Chapman S.B."/>
            <person name="Goldberg J."/>
            <person name="Griggs A."/>
            <person name="Gujja S."/>
            <person name="Hansen M."/>
            <person name="Howarth C."/>
            <person name="Imamovic A."/>
            <person name="Larimer J."/>
            <person name="McCowen C."/>
            <person name="Montmayeur A."/>
            <person name="Murphy C."/>
            <person name="Neiman D."/>
            <person name="Pearson M."/>
            <person name="Priest M."/>
            <person name="Roberts A."/>
            <person name="Saif S."/>
            <person name="Shea T."/>
            <person name="Sisk P."/>
            <person name="Sykes S."/>
            <person name="Wortman J."/>
            <person name="Nusbaum C."/>
            <person name="Birren B."/>
        </authorList>
    </citation>
    <scope>NUCLEOTIDE SEQUENCE [LARGE SCALE GENOMIC DNA]</scope>
    <source>
        <strain evidence="4 5">VS20</strain>
    </source>
</reference>
<dbReference type="Proteomes" id="UP000030762">
    <property type="component" value="Unassembled WGS sequence"/>
</dbReference>
<dbReference type="SUPFAM" id="SSF52047">
    <property type="entry name" value="RNI-like"/>
    <property type="match status" value="1"/>
</dbReference>
<dbReference type="eggNOG" id="KOG1909">
    <property type="taxonomic scope" value="Eukaryota"/>
</dbReference>
<dbReference type="Pfam" id="PF13516">
    <property type="entry name" value="LRR_6"/>
    <property type="match status" value="2"/>
</dbReference>
<dbReference type="AlphaFoldDB" id="T0Q9U6"/>
<dbReference type="EMBL" id="JH767177">
    <property type="protein sequence ID" value="EQC30260.1"/>
    <property type="molecule type" value="Genomic_DNA"/>
</dbReference>
<dbReference type="OrthoDB" id="45061at2759"/>
<dbReference type="InterPro" id="IPR027038">
    <property type="entry name" value="RanGap"/>
</dbReference>
<gene>
    <name evidence="4" type="ORF">SDRG_12110</name>
</gene>
<dbReference type="InterPro" id="IPR032675">
    <property type="entry name" value="LRR_dom_sf"/>
</dbReference>
<evidence type="ECO:0000256" key="3">
    <source>
        <dbReference type="ARBA" id="ARBA00022737"/>
    </source>
</evidence>
<dbReference type="PANTHER" id="PTHR24113">
    <property type="entry name" value="RAN GTPASE-ACTIVATING PROTEIN 1"/>
    <property type="match status" value="1"/>
</dbReference>
<dbReference type="SMART" id="SM00368">
    <property type="entry name" value="LRR_RI"/>
    <property type="match status" value="4"/>
</dbReference>
<evidence type="ECO:0000313" key="5">
    <source>
        <dbReference type="Proteomes" id="UP000030762"/>
    </source>
</evidence>
<keyword evidence="1" id="KW-0343">GTPase activation</keyword>